<reference evidence="2 3" key="1">
    <citation type="journal article" date="2009" name="Appl. Environ. Microbiol.">
        <title>Metabolic versatility and indigenous origin of the archaeon Thermococcus sibiricus, isolated from a siberian oil reservoir, as revealed by genome analysis.</title>
        <authorList>
            <person name="Mardanov A.V."/>
            <person name="Ravin N.V."/>
            <person name="Svetlitchnyi V.A."/>
            <person name="Beletsky A.V."/>
            <person name="Miroshnichenko M.L."/>
            <person name="Bonch-Osmolovskaya E.A."/>
            <person name="Skryabin K.G."/>
        </authorList>
    </citation>
    <scope>NUCLEOTIDE SEQUENCE [LARGE SCALE GENOMIC DNA]</scope>
    <source>
        <strain evidence="3">DSM 12597 / MM 739</strain>
    </source>
</reference>
<keyword evidence="1" id="KW-1133">Transmembrane helix</keyword>
<gene>
    <name evidence="2" type="ordered locus">TSIB_0923</name>
</gene>
<keyword evidence="3" id="KW-1185">Reference proteome</keyword>
<name>C6A2Y6_THESM</name>
<protein>
    <submittedName>
        <fullName evidence="2">ABC-type dipeptide transport system, ATPase component</fullName>
    </submittedName>
</protein>
<evidence type="ECO:0000256" key="1">
    <source>
        <dbReference type="SAM" id="Phobius"/>
    </source>
</evidence>
<feature type="transmembrane region" description="Helical" evidence="1">
    <location>
        <begin position="23"/>
        <end position="42"/>
    </location>
</feature>
<evidence type="ECO:0000313" key="3">
    <source>
        <dbReference type="Proteomes" id="UP000009079"/>
    </source>
</evidence>
<sequence>MDILDGNDIHLVDLLGLVVLQRFFSLFAFSSAASSGSGIGIAESRN</sequence>
<dbReference type="HOGENOM" id="CLU_3178800_0_0_2"/>
<dbReference type="Proteomes" id="UP000009079">
    <property type="component" value="Chromosome"/>
</dbReference>
<dbReference type="EMBL" id="CP001463">
    <property type="protein sequence ID" value="ACS89981.1"/>
    <property type="molecule type" value="Genomic_DNA"/>
</dbReference>
<accession>C6A2Y6</accession>
<organism evidence="2 3">
    <name type="scientific">Thermococcus sibiricus (strain DSM 12597 / MM 739)</name>
    <dbReference type="NCBI Taxonomy" id="604354"/>
    <lineage>
        <taxon>Archaea</taxon>
        <taxon>Methanobacteriati</taxon>
        <taxon>Methanobacteriota</taxon>
        <taxon>Thermococci</taxon>
        <taxon>Thermococcales</taxon>
        <taxon>Thermococcaceae</taxon>
        <taxon>Thermococcus</taxon>
    </lineage>
</organism>
<dbReference type="KEGG" id="tsi:TSIB_0923"/>
<proteinExistence type="predicted"/>
<keyword evidence="1" id="KW-0812">Transmembrane</keyword>
<evidence type="ECO:0000313" key="2">
    <source>
        <dbReference type="EMBL" id="ACS89981.1"/>
    </source>
</evidence>
<keyword evidence="1" id="KW-0472">Membrane</keyword>
<dbReference type="STRING" id="604354.TSIB_0923"/>
<dbReference type="AlphaFoldDB" id="C6A2Y6"/>